<dbReference type="PANTHER" id="PTHR35008:SF8">
    <property type="entry name" value="ALCOHOL DEHYDROGENASE CYTOCHROME C SUBUNIT"/>
    <property type="match status" value="1"/>
</dbReference>
<keyword evidence="3 4" id="KW-0408">Iron</keyword>
<dbReference type="EMBL" id="FNPX01000004">
    <property type="protein sequence ID" value="SDY95938.1"/>
    <property type="molecule type" value="Genomic_DNA"/>
</dbReference>
<evidence type="ECO:0000256" key="3">
    <source>
        <dbReference type="ARBA" id="ARBA00023004"/>
    </source>
</evidence>
<dbReference type="GO" id="GO:0046872">
    <property type="term" value="F:metal ion binding"/>
    <property type="evidence" value="ECO:0007669"/>
    <property type="project" value="UniProtKB-KW"/>
</dbReference>
<accession>A0A1H3P4D8</accession>
<dbReference type="Gene3D" id="1.10.760.10">
    <property type="entry name" value="Cytochrome c-like domain"/>
    <property type="match status" value="2"/>
</dbReference>
<evidence type="ECO:0000313" key="7">
    <source>
        <dbReference type="Proteomes" id="UP000198914"/>
    </source>
</evidence>
<dbReference type="Proteomes" id="UP000198914">
    <property type="component" value="Unassembled WGS sequence"/>
</dbReference>
<evidence type="ECO:0000313" key="6">
    <source>
        <dbReference type="EMBL" id="SDY95938.1"/>
    </source>
</evidence>
<dbReference type="GO" id="GO:0009055">
    <property type="term" value="F:electron transfer activity"/>
    <property type="evidence" value="ECO:0007669"/>
    <property type="project" value="InterPro"/>
</dbReference>
<name>A0A1H3P4D8_9RHOB</name>
<dbReference type="OrthoDB" id="9811281at2"/>
<dbReference type="PANTHER" id="PTHR35008">
    <property type="entry name" value="BLL4482 PROTEIN-RELATED"/>
    <property type="match status" value="1"/>
</dbReference>
<dbReference type="InterPro" id="IPR009056">
    <property type="entry name" value="Cyt_c-like_dom"/>
</dbReference>
<dbReference type="RefSeq" id="WP_092644275.1">
    <property type="nucleotide sequence ID" value="NZ_FNPX01000004.1"/>
</dbReference>
<protein>
    <submittedName>
        <fullName evidence="6">Cytochrome c, mono-and diheme variants</fullName>
    </submittedName>
</protein>
<evidence type="ECO:0000256" key="4">
    <source>
        <dbReference type="PROSITE-ProRule" id="PRU00433"/>
    </source>
</evidence>
<dbReference type="Pfam" id="PF00034">
    <property type="entry name" value="Cytochrom_C"/>
    <property type="match status" value="2"/>
</dbReference>
<dbReference type="InterPro" id="IPR051459">
    <property type="entry name" value="Cytochrome_c-type_DH"/>
</dbReference>
<gene>
    <name evidence="6" type="ORF">SAMN05444004_104232</name>
</gene>
<dbReference type="AlphaFoldDB" id="A0A1H3P4D8"/>
<feature type="domain" description="Cytochrome c" evidence="5">
    <location>
        <begin position="187"/>
        <end position="293"/>
    </location>
</feature>
<keyword evidence="2 4" id="KW-0479">Metal-binding</keyword>
<organism evidence="6 7">
    <name type="scientific">Jannaschia faecimaris</name>
    <dbReference type="NCBI Taxonomy" id="1244108"/>
    <lineage>
        <taxon>Bacteria</taxon>
        <taxon>Pseudomonadati</taxon>
        <taxon>Pseudomonadota</taxon>
        <taxon>Alphaproteobacteria</taxon>
        <taxon>Rhodobacterales</taxon>
        <taxon>Roseobacteraceae</taxon>
        <taxon>Jannaschia</taxon>
    </lineage>
</organism>
<dbReference type="GO" id="GO:0020037">
    <property type="term" value="F:heme binding"/>
    <property type="evidence" value="ECO:0007669"/>
    <property type="project" value="InterPro"/>
</dbReference>
<evidence type="ECO:0000259" key="5">
    <source>
        <dbReference type="PROSITE" id="PS51007"/>
    </source>
</evidence>
<proteinExistence type="predicted"/>
<sequence length="300" mass="31604">MRRFAIIIGLLGAISLPAGLWLTAPTRISEDVFAALTGDAIAGETVFHAAGCAACHAAPGAEGEARLILSGGQRFVTDFGTFLAPNVSPHPTAGIGAWTMQDFANATQRGVSPDGAHYYPVFPYAAYTLADPQDIADLWAYWQSLPPSDAASASHDLGFPFAIRRGLGLWKALYMPNAFSPAIEGDSEVLRGQYLVQALGHCAECHTPRDALGGLDRDRWLAGAPNPSGKGTIPALTPDRMTWSAQEIAAYLTDGFTPDYDSTGGSMVEVIANTAQLAETDRAAIAAYLKALPSPKSAQP</sequence>
<feature type="domain" description="Cytochrome c" evidence="5">
    <location>
        <begin position="38"/>
        <end position="146"/>
    </location>
</feature>
<reference evidence="7" key="1">
    <citation type="submission" date="2016-10" db="EMBL/GenBank/DDBJ databases">
        <authorList>
            <person name="Varghese N."/>
            <person name="Submissions S."/>
        </authorList>
    </citation>
    <scope>NUCLEOTIDE SEQUENCE [LARGE SCALE GENOMIC DNA]</scope>
    <source>
        <strain evidence="7">DSM 100420</strain>
    </source>
</reference>
<dbReference type="InterPro" id="IPR036909">
    <property type="entry name" value="Cyt_c-like_dom_sf"/>
</dbReference>
<dbReference type="STRING" id="1244108.SAMN05444004_104232"/>
<evidence type="ECO:0000256" key="1">
    <source>
        <dbReference type="ARBA" id="ARBA00022617"/>
    </source>
</evidence>
<dbReference type="PROSITE" id="PS51007">
    <property type="entry name" value="CYTC"/>
    <property type="match status" value="2"/>
</dbReference>
<keyword evidence="7" id="KW-1185">Reference proteome</keyword>
<evidence type="ECO:0000256" key="2">
    <source>
        <dbReference type="ARBA" id="ARBA00022723"/>
    </source>
</evidence>
<dbReference type="SUPFAM" id="SSF46626">
    <property type="entry name" value="Cytochrome c"/>
    <property type="match status" value="2"/>
</dbReference>
<keyword evidence="1 4" id="KW-0349">Heme</keyword>